<evidence type="ECO:0000259" key="7">
    <source>
        <dbReference type="Pfam" id="PF01957"/>
    </source>
</evidence>
<dbReference type="OrthoDB" id="283587at2"/>
<dbReference type="Gene3D" id="2.40.50.140">
    <property type="entry name" value="Nucleic acid-binding proteins"/>
    <property type="match status" value="1"/>
</dbReference>
<dbReference type="PANTHER" id="PTHR33507:SF4">
    <property type="entry name" value="NODULATION COMPETITIVENESS PROTEIN NFED"/>
    <property type="match status" value="1"/>
</dbReference>
<dbReference type="Pfam" id="PF01957">
    <property type="entry name" value="NfeD"/>
    <property type="match status" value="1"/>
</dbReference>
<dbReference type="InterPro" id="IPR012340">
    <property type="entry name" value="NA-bd_OB-fold"/>
</dbReference>
<protein>
    <recommendedName>
        <fullName evidence="7">NfeD-like C-terminal domain-containing protein</fullName>
    </recommendedName>
</protein>
<dbReference type="AlphaFoldDB" id="A0A5C6BTY2"/>
<evidence type="ECO:0000256" key="2">
    <source>
        <dbReference type="ARBA" id="ARBA00022692"/>
    </source>
</evidence>
<dbReference type="Proteomes" id="UP000319908">
    <property type="component" value="Unassembled WGS sequence"/>
</dbReference>
<feature type="transmembrane region" description="Helical" evidence="6">
    <location>
        <begin position="28"/>
        <end position="47"/>
    </location>
</feature>
<feature type="transmembrane region" description="Helical" evidence="6">
    <location>
        <begin position="53"/>
        <end position="74"/>
    </location>
</feature>
<accession>A0A5C6BTY2</accession>
<feature type="region of interest" description="Disordered" evidence="5">
    <location>
        <begin position="175"/>
        <end position="225"/>
    </location>
</feature>
<feature type="transmembrane region" description="Helical" evidence="6">
    <location>
        <begin position="6"/>
        <end position="23"/>
    </location>
</feature>
<keyword evidence="3 6" id="KW-1133">Transmembrane helix</keyword>
<gene>
    <name evidence="8" type="ORF">Poly21_28870</name>
</gene>
<reference evidence="8 9" key="1">
    <citation type="journal article" date="2020" name="Antonie Van Leeuwenhoek">
        <title>Rhodopirellula heiligendammensis sp. nov., Rhodopirellula pilleata sp. nov., and Rhodopirellula solitaria sp. nov. isolated from natural or artificial marine surfaces in Northern Germany and California, USA, and emended description of the genus Rhodopirellula.</title>
        <authorList>
            <person name="Kallscheuer N."/>
            <person name="Wiegand S."/>
            <person name="Jogler M."/>
            <person name="Boedeker C."/>
            <person name="Peeters S.H."/>
            <person name="Rast P."/>
            <person name="Heuer A."/>
            <person name="Jetten M.S.M."/>
            <person name="Rohde M."/>
            <person name="Jogler C."/>
        </authorList>
    </citation>
    <scope>NUCLEOTIDE SEQUENCE [LARGE SCALE GENOMIC DNA]</scope>
    <source>
        <strain evidence="8 9">Poly21</strain>
    </source>
</reference>
<feature type="compositionally biased region" description="Basic and acidic residues" evidence="5">
    <location>
        <begin position="211"/>
        <end position="225"/>
    </location>
</feature>
<keyword evidence="2 6" id="KW-0812">Transmembrane</keyword>
<dbReference type="EMBL" id="SJPU01000002">
    <property type="protein sequence ID" value="TWU15690.1"/>
    <property type="molecule type" value="Genomic_DNA"/>
</dbReference>
<dbReference type="InterPro" id="IPR002810">
    <property type="entry name" value="NfeD-like_C"/>
</dbReference>
<dbReference type="GO" id="GO:0016020">
    <property type="term" value="C:membrane"/>
    <property type="evidence" value="ECO:0007669"/>
    <property type="project" value="UniProtKB-SubCell"/>
</dbReference>
<evidence type="ECO:0000256" key="6">
    <source>
        <dbReference type="SAM" id="Phobius"/>
    </source>
</evidence>
<evidence type="ECO:0000256" key="4">
    <source>
        <dbReference type="ARBA" id="ARBA00023136"/>
    </source>
</evidence>
<comment type="caution">
    <text evidence="8">The sequence shown here is derived from an EMBL/GenBank/DDBJ whole genome shotgun (WGS) entry which is preliminary data.</text>
</comment>
<evidence type="ECO:0000256" key="5">
    <source>
        <dbReference type="SAM" id="MobiDB-lite"/>
    </source>
</evidence>
<sequence>MPAIYAIGLMIAFFALAIAEILIPSGGMIGLSAVVVAVTSIIVGYTYSSSMALTLTLVYVITTPILLALLIRFWPNTKIGRRMLNRATLESDSALPEPTTIDGTPLSEFIGRVGIATSNLLPSGEIKIDGHRSDAVSTGLPIDRDALVIVVRVQTGKLQVRAANEDEIRRWREDAAGVSPRTATTLPESIVPLASSTEQSVTSPLDDIDFDDLRLDEPQSDEHQK</sequence>
<feature type="compositionally biased region" description="Polar residues" evidence="5">
    <location>
        <begin position="194"/>
        <end position="203"/>
    </location>
</feature>
<keyword evidence="9" id="KW-1185">Reference proteome</keyword>
<feature type="domain" description="NfeD-like C-terminal" evidence="7">
    <location>
        <begin position="108"/>
        <end position="161"/>
    </location>
</feature>
<organism evidence="8 9">
    <name type="scientific">Allorhodopirellula heiligendammensis</name>
    <dbReference type="NCBI Taxonomy" id="2714739"/>
    <lineage>
        <taxon>Bacteria</taxon>
        <taxon>Pseudomonadati</taxon>
        <taxon>Planctomycetota</taxon>
        <taxon>Planctomycetia</taxon>
        <taxon>Pirellulales</taxon>
        <taxon>Pirellulaceae</taxon>
        <taxon>Allorhodopirellula</taxon>
    </lineage>
</organism>
<comment type="subcellular location">
    <subcellularLocation>
        <location evidence="1">Membrane</location>
        <topology evidence="1">Multi-pass membrane protein</topology>
    </subcellularLocation>
</comment>
<evidence type="ECO:0000256" key="1">
    <source>
        <dbReference type="ARBA" id="ARBA00004141"/>
    </source>
</evidence>
<evidence type="ECO:0000313" key="8">
    <source>
        <dbReference type="EMBL" id="TWU15690.1"/>
    </source>
</evidence>
<dbReference type="PANTHER" id="PTHR33507">
    <property type="entry name" value="INNER MEMBRANE PROTEIN YBBJ"/>
    <property type="match status" value="1"/>
</dbReference>
<dbReference type="InterPro" id="IPR052165">
    <property type="entry name" value="Membrane_assoc_protease"/>
</dbReference>
<evidence type="ECO:0000313" key="9">
    <source>
        <dbReference type="Proteomes" id="UP000319908"/>
    </source>
</evidence>
<evidence type="ECO:0000256" key="3">
    <source>
        <dbReference type="ARBA" id="ARBA00022989"/>
    </source>
</evidence>
<name>A0A5C6BTY2_9BACT</name>
<keyword evidence="4 6" id="KW-0472">Membrane</keyword>
<proteinExistence type="predicted"/>
<dbReference type="RefSeq" id="WP_146407503.1">
    <property type="nucleotide sequence ID" value="NZ_SJPU01000002.1"/>
</dbReference>